<organism evidence="1 2">
    <name type="scientific">Melastoma candidum</name>
    <dbReference type="NCBI Taxonomy" id="119954"/>
    <lineage>
        <taxon>Eukaryota</taxon>
        <taxon>Viridiplantae</taxon>
        <taxon>Streptophyta</taxon>
        <taxon>Embryophyta</taxon>
        <taxon>Tracheophyta</taxon>
        <taxon>Spermatophyta</taxon>
        <taxon>Magnoliopsida</taxon>
        <taxon>eudicotyledons</taxon>
        <taxon>Gunneridae</taxon>
        <taxon>Pentapetalae</taxon>
        <taxon>rosids</taxon>
        <taxon>malvids</taxon>
        <taxon>Myrtales</taxon>
        <taxon>Melastomataceae</taxon>
        <taxon>Melastomatoideae</taxon>
        <taxon>Melastomateae</taxon>
        <taxon>Melastoma</taxon>
    </lineage>
</organism>
<name>A0ACB9M484_9MYRT</name>
<accession>A0ACB9M484</accession>
<gene>
    <name evidence="1" type="ORF">MLD38_032437</name>
</gene>
<reference evidence="2" key="1">
    <citation type="journal article" date="2023" name="Front. Plant Sci.">
        <title>Chromosomal-level genome assembly of Melastoma candidum provides insights into trichome evolution.</title>
        <authorList>
            <person name="Zhong Y."/>
            <person name="Wu W."/>
            <person name="Sun C."/>
            <person name="Zou P."/>
            <person name="Liu Y."/>
            <person name="Dai S."/>
            <person name="Zhou R."/>
        </authorList>
    </citation>
    <scope>NUCLEOTIDE SEQUENCE [LARGE SCALE GENOMIC DNA]</scope>
</reference>
<evidence type="ECO:0000313" key="2">
    <source>
        <dbReference type="Proteomes" id="UP001057402"/>
    </source>
</evidence>
<dbReference type="Proteomes" id="UP001057402">
    <property type="component" value="Chromosome 10"/>
</dbReference>
<comment type="caution">
    <text evidence="1">The sequence shown here is derived from an EMBL/GenBank/DDBJ whole genome shotgun (WGS) entry which is preliminary data.</text>
</comment>
<evidence type="ECO:0000313" key="1">
    <source>
        <dbReference type="EMBL" id="KAI4318768.1"/>
    </source>
</evidence>
<keyword evidence="2" id="KW-1185">Reference proteome</keyword>
<proteinExistence type="predicted"/>
<sequence>MVLRIPELESGYCESCRVCEVSPNLAILAAISEAEYRKAREETCYVEFTLDDLKGSDYVPLRNLFMSIVESEIQAVEIRNETSSGLSGEQLFPLLVALGGKLRVLQVVDICLGGDFLRTISGHGLECEVLTMRFSHFRKLNMRGQFRQLRQLNLDFSNSLISFQKDCFSSMPNLRFLSLCETRVSNLWTTVASLSKLPSLTELRFQRLFCKTDGDLTIEPVRNNNVPLKGVQFVESYDLISEPTPDTILETIYSFNNVIDDHGLGETDDDEVEFFIARQEYESVDDIASTISLGNESVPHDEVNLFEANPSQREAFFASSRLGFTTIGSNYIALWSSHICFERHYREFIIASLPNLQVLDEVPIRAIDRERAGTVFSMYFESLPYRTPSRQSLASILRNREINESRTSFRHCKYKKVYPSGGSQYHFSHSLSAAKIGSSAWPSLQPLSFSTNSNSTPGHSSFRPRQFEYHPSDQTLMVFGTLDGEVVVVNYETNNTVCCIPPNTVAASILGLCWLKKFPSLVLAGSDNGTIKLYNIKNVSPSIPSQHFDEFDLLTSVHVNSTDELFLACGYSKNVGLYDIASGKRLQVFVNMHREHINVVKFANHSPFLFASSSFDRDVKLWDLRQNPIHPCYTVSSTKGNVMVCFSPDDRYLLTSAVDNEVKQLLTADGRLHLDFGIRPTRSSQNYTRSYYMNGGDYIISGSCDENVVRVCCTKTGRRLRDVSLEGRTPSSPIFVQSLRSDPHQDFNMSVLVSYLSPNSRSEIVKVNMLSMEEGTPSPNRHVIGPSHGMGG</sequence>
<dbReference type="EMBL" id="CM042889">
    <property type="protein sequence ID" value="KAI4318768.1"/>
    <property type="molecule type" value="Genomic_DNA"/>
</dbReference>
<protein>
    <submittedName>
        <fullName evidence="1">Uncharacterized protein</fullName>
    </submittedName>
</protein>